<dbReference type="SUPFAM" id="SSF69304">
    <property type="entry name" value="Tricorn protease N-terminal domain"/>
    <property type="match status" value="1"/>
</dbReference>
<sequence length="312" mass="35472">MVSVKINQIFFVILLVNGCLTSGQECDLSEKSYFSPRWSKDGKWIAFHSNVTGNREIYRFDYVQSKVERLTTTAHQERVPVISPDGKSVLFFRTEKGKKYSALFTMNLDNQKEVPLTDLQGKNLDPDWSPDMDRLTYVSTSDGNWEIYVMDQNGATNTRLTYNDVLDYSPHWSPNGQQIAFISGESGQEDIWLMNSDGTEKRNLTPDNREEISLSWSPDGNQIVFSSRKSKTEFSNTSEKERSKKSNNSSEIFILDLKSGQTSQITSNTHLDVYPSWSPDGSKIVFCSCKNGHLELYTMKVDGSSQTKLNLN</sequence>
<accession>A0A3B0C258</accession>
<dbReference type="InterPro" id="IPR032485">
    <property type="entry name" value="LRP1-like_beta_prop"/>
</dbReference>
<protein>
    <submittedName>
        <fullName evidence="2">DUF5050 domain-containing protein</fullName>
    </submittedName>
</protein>
<dbReference type="Pfam" id="PF16472">
    <property type="entry name" value="DUF5050"/>
    <property type="match status" value="1"/>
</dbReference>
<name>A0A3B0C258_9FLAO</name>
<organism evidence="2 3">
    <name type="scientific">Ulvibacterium marinum</name>
    <dbReference type="NCBI Taxonomy" id="2419782"/>
    <lineage>
        <taxon>Bacteria</taxon>
        <taxon>Pseudomonadati</taxon>
        <taxon>Bacteroidota</taxon>
        <taxon>Flavobacteriia</taxon>
        <taxon>Flavobacteriales</taxon>
        <taxon>Flavobacteriaceae</taxon>
        <taxon>Ulvibacterium</taxon>
    </lineage>
</organism>
<keyword evidence="3" id="KW-1185">Reference proteome</keyword>
<evidence type="ECO:0000313" key="2">
    <source>
        <dbReference type="EMBL" id="RKN78504.1"/>
    </source>
</evidence>
<evidence type="ECO:0000259" key="1">
    <source>
        <dbReference type="Pfam" id="PF16472"/>
    </source>
</evidence>
<dbReference type="EMBL" id="RBCJ01000004">
    <property type="protein sequence ID" value="RKN78504.1"/>
    <property type="molecule type" value="Genomic_DNA"/>
</dbReference>
<dbReference type="PANTHER" id="PTHR36842:SF1">
    <property type="entry name" value="PROTEIN TOLB"/>
    <property type="match status" value="1"/>
</dbReference>
<dbReference type="Proteomes" id="UP000276603">
    <property type="component" value="Unassembled WGS sequence"/>
</dbReference>
<dbReference type="PANTHER" id="PTHR36842">
    <property type="entry name" value="PROTEIN TOLB HOMOLOG"/>
    <property type="match status" value="1"/>
</dbReference>
<evidence type="ECO:0000313" key="3">
    <source>
        <dbReference type="Proteomes" id="UP000276603"/>
    </source>
</evidence>
<dbReference type="OrthoDB" id="9815657at2"/>
<comment type="caution">
    <text evidence="2">The sequence shown here is derived from an EMBL/GenBank/DDBJ whole genome shotgun (WGS) entry which is preliminary data.</text>
</comment>
<dbReference type="RefSeq" id="WP_120713410.1">
    <property type="nucleotide sequence ID" value="NZ_RBCJ01000004.1"/>
</dbReference>
<dbReference type="AlphaFoldDB" id="A0A3B0C258"/>
<feature type="domain" description="Prolow-density lipoprotein receptor-related protein 1-like beta-propeller" evidence="1">
    <location>
        <begin position="41"/>
        <end position="310"/>
    </location>
</feature>
<reference evidence="2 3" key="1">
    <citation type="submission" date="2018-10" db="EMBL/GenBank/DDBJ databases">
        <title>Ulvibacterium marinum gen. nov., sp. nov., a novel marine bacterium of the family Flavobacteriaceae, isolated from a culture of the green alga Ulva prolifera.</title>
        <authorList>
            <person name="Zhang Z."/>
        </authorList>
    </citation>
    <scope>NUCLEOTIDE SEQUENCE [LARGE SCALE GENOMIC DNA]</scope>
    <source>
        <strain evidence="2 3">CCMM003</strain>
    </source>
</reference>
<proteinExistence type="predicted"/>
<gene>
    <name evidence="2" type="ORF">D7Z94_20025</name>
</gene>
<dbReference type="InterPro" id="IPR011042">
    <property type="entry name" value="6-blade_b-propeller_TolB-like"/>
</dbReference>
<dbReference type="Gene3D" id="2.120.10.30">
    <property type="entry name" value="TolB, C-terminal domain"/>
    <property type="match status" value="3"/>
</dbReference>